<dbReference type="InterPro" id="IPR036634">
    <property type="entry name" value="PRD_sf"/>
</dbReference>
<dbReference type="InterPro" id="IPR002178">
    <property type="entry name" value="PTS_EIIA_type-2_dom"/>
</dbReference>
<organism evidence="9 10">
    <name type="scientific">Thermoactinomyces mirandus</name>
    <dbReference type="NCBI Taxonomy" id="2756294"/>
    <lineage>
        <taxon>Bacteria</taxon>
        <taxon>Bacillati</taxon>
        <taxon>Bacillota</taxon>
        <taxon>Bacilli</taxon>
        <taxon>Bacillales</taxon>
        <taxon>Thermoactinomycetaceae</taxon>
        <taxon>Thermoactinomyces</taxon>
    </lineage>
</organism>
<dbReference type="Pfam" id="PF00874">
    <property type="entry name" value="PRD"/>
    <property type="match status" value="2"/>
</dbReference>
<dbReference type="InterPro" id="IPR013011">
    <property type="entry name" value="PTS_EIIB_2"/>
</dbReference>
<dbReference type="GO" id="GO:0008982">
    <property type="term" value="F:protein-N(PI)-phosphohistidine-sugar phosphotransferase activity"/>
    <property type="evidence" value="ECO:0007669"/>
    <property type="project" value="InterPro"/>
</dbReference>
<name>A0A7W2ATR0_9BACL</name>
<feature type="domain" description="PTS EIIB type-2" evidence="7">
    <location>
        <begin position="417"/>
        <end position="506"/>
    </location>
</feature>
<dbReference type="Pfam" id="PF08279">
    <property type="entry name" value="HTH_11"/>
    <property type="match status" value="1"/>
</dbReference>
<dbReference type="InterPro" id="IPR036095">
    <property type="entry name" value="PTS_EIIB-like_sf"/>
</dbReference>
<evidence type="ECO:0000313" key="10">
    <source>
        <dbReference type="Proteomes" id="UP000538292"/>
    </source>
</evidence>
<dbReference type="Pfam" id="PF05043">
    <property type="entry name" value="Mga"/>
    <property type="match status" value="1"/>
</dbReference>
<dbReference type="EMBL" id="JACEOL010000071">
    <property type="protein sequence ID" value="MBA4603801.1"/>
    <property type="molecule type" value="Genomic_DNA"/>
</dbReference>
<dbReference type="PROSITE" id="PS51099">
    <property type="entry name" value="PTS_EIIB_TYPE_2"/>
    <property type="match status" value="1"/>
</dbReference>
<keyword evidence="5" id="KW-0804">Transcription</keyword>
<dbReference type="PROSITE" id="PS51372">
    <property type="entry name" value="PRD_2"/>
    <property type="match status" value="2"/>
</dbReference>
<evidence type="ECO:0000313" key="9">
    <source>
        <dbReference type="EMBL" id="MBA4603801.1"/>
    </source>
</evidence>
<dbReference type="InterPro" id="IPR013196">
    <property type="entry name" value="HTH_11"/>
</dbReference>
<dbReference type="SUPFAM" id="SSF52794">
    <property type="entry name" value="PTS system IIB component-like"/>
    <property type="match status" value="1"/>
</dbReference>
<dbReference type="InterPro" id="IPR036388">
    <property type="entry name" value="WH-like_DNA-bd_sf"/>
</dbReference>
<evidence type="ECO:0000259" key="8">
    <source>
        <dbReference type="PROSITE" id="PS51372"/>
    </source>
</evidence>
<dbReference type="GO" id="GO:0006355">
    <property type="term" value="P:regulation of DNA-templated transcription"/>
    <property type="evidence" value="ECO:0007669"/>
    <property type="project" value="InterPro"/>
</dbReference>
<dbReference type="GO" id="GO:0009401">
    <property type="term" value="P:phosphoenolpyruvate-dependent sugar phosphotransferase system"/>
    <property type="evidence" value="ECO:0007669"/>
    <property type="project" value="InterPro"/>
</dbReference>
<dbReference type="InterPro" id="IPR016152">
    <property type="entry name" value="PTrfase/Anion_transptr"/>
</dbReference>
<dbReference type="InterPro" id="IPR007737">
    <property type="entry name" value="Mga_HTH"/>
</dbReference>
<dbReference type="InterPro" id="IPR036390">
    <property type="entry name" value="WH_DNA-bd_sf"/>
</dbReference>
<dbReference type="Proteomes" id="UP000538292">
    <property type="component" value="Unassembled WGS sequence"/>
</dbReference>
<dbReference type="Gene3D" id="1.10.10.10">
    <property type="entry name" value="Winged helix-like DNA-binding domain superfamily/Winged helix DNA-binding domain"/>
    <property type="match status" value="2"/>
</dbReference>
<feature type="domain" description="PRD" evidence="8">
    <location>
        <begin position="309"/>
        <end position="414"/>
    </location>
</feature>
<dbReference type="Gene3D" id="3.40.930.10">
    <property type="entry name" value="Mannitol-specific EII, Chain A"/>
    <property type="match status" value="1"/>
</dbReference>
<evidence type="ECO:0000259" key="6">
    <source>
        <dbReference type="PROSITE" id="PS51094"/>
    </source>
</evidence>
<evidence type="ECO:0000256" key="3">
    <source>
        <dbReference type="ARBA" id="ARBA00023015"/>
    </source>
</evidence>
<dbReference type="SUPFAM" id="SSF55804">
    <property type="entry name" value="Phoshotransferase/anion transport protein"/>
    <property type="match status" value="1"/>
</dbReference>
<protein>
    <submittedName>
        <fullName evidence="9">BglG family transcription antiterminator</fullName>
    </submittedName>
</protein>
<evidence type="ECO:0000259" key="7">
    <source>
        <dbReference type="PROSITE" id="PS51099"/>
    </source>
</evidence>
<proteinExistence type="predicted"/>
<keyword evidence="3" id="KW-0805">Transcription regulation</keyword>
<dbReference type="PANTHER" id="PTHR30185:SF18">
    <property type="entry name" value="TRANSCRIPTIONAL REGULATOR MTLR"/>
    <property type="match status" value="1"/>
</dbReference>
<dbReference type="Gene3D" id="3.40.50.2300">
    <property type="match status" value="1"/>
</dbReference>
<accession>A0A7W2ATR0</accession>
<feature type="domain" description="PTS EIIA type-2" evidence="6">
    <location>
        <begin position="541"/>
        <end position="688"/>
    </location>
</feature>
<dbReference type="SUPFAM" id="SSF46785">
    <property type="entry name" value="Winged helix' DNA-binding domain"/>
    <property type="match status" value="2"/>
</dbReference>
<keyword evidence="1" id="KW-0808">Transferase</keyword>
<keyword evidence="2" id="KW-0677">Repeat</keyword>
<evidence type="ECO:0000256" key="5">
    <source>
        <dbReference type="ARBA" id="ARBA00023163"/>
    </source>
</evidence>
<dbReference type="Gene3D" id="1.10.1790.10">
    <property type="entry name" value="PRD domain"/>
    <property type="match status" value="2"/>
</dbReference>
<dbReference type="AlphaFoldDB" id="A0A7W2ATR0"/>
<evidence type="ECO:0000256" key="1">
    <source>
        <dbReference type="ARBA" id="ARBA00022679"/>
    </source>
</evidence>
<sequence>MYITARERLILETLLSATEKVTVQNLAKELDVSVRTIHRDLKEIERLLKDFRLRLLKKPGVGIRLAGEQERIEELISVLFQQSHQDFTPGERQTMILCSLLEAKDPVKLVALANDLHVTMATISNDLTKLEDELKKFDLSLVRKRGYGVEIIGSESAKRKAMRIAENVDEVQFLSLIRENIQNKTRRATELVSERLLGLIEKKKLLLVEKVVDEMNRKLPYSLADSAYIGLVVHLTLAIERIMQGENIEIDPTYLRGLQNSYEYEMAKKVADQLATVFHVDIPKAEIGYITMHLQGAKLRQDREYPIEEERYPLAIKAKKLIHYVEKELNCKLLNQASLFQGLLTHLKPALYRIQRNMGISNPMLAKIKEDYGQLFDVVKKGTEAIFKNVSVPDEEIGYLVMHFGSALLRDQYSKGLKALIICSSGIGTSKMLATRIRQEIPEIKKLTILSAFQLHQVNPDEFDLIISTIPLPNLQADYLVASPMLSKEEAEKIRTYIQEKIKDYSPHKPFKGQKRVPSRKTGQTLENLQKIQRYTEAMIQVLEGFHVSLSKDVETIREGLEEACFHLWNRGVIREQEKVLHALLEREHHGGLGIPDTRLALFHTRSDQVIRPSFTVYRLKKPLPVKAMDQSEIKAASLMLLLAPLDYSRQGLEVLSYISSILIENEESISLFESGNARSIYAYLSARFESFFHEKISELRSV</sequence>
<evidence type="ECO:0000256" key="4">
    <source>
        <dbReference type="ARBA" id="ARBA00023159"/>
    </source>
</evidence>
<reference evidence="9 10" key="1">
    <citation type="submission" date="2020-07" db="EMBL/GenBank/DDBJ databases">
        <title>Thermoactinomyces phylogeny.</title>
        <authorList>
            <person name="Dunlap C."/>
        </authorList>
    </citation>
    <scope>NUCLEOTIDE SEQUENCE [LARGE SCALE GENOMIC DNA]</scope>
    <source>
        <strain evidence="9 10">AMNI-1</strain>
    </source>
</reference>
<gene>
    <name evidence="9" type="ORF">H2C83_16155</name>
</gene>
<keyword evidence="10" id="KW-1185">Reference proteome</keyword>
<feature type="domain" description="PRD" evidence="8">
    <location>
        <begin position="199"/>
        <end position="304"/>
    </location>
</feature>
<keyword evidence="4" id="KW-0010">Activator</keyword>
<dbReference type="SUPFAM" id="SSF63520">
    <property type="entry name" value="PTS-regulatory domain, PRD"/>
    <property type="match status" value="2"/>
</dbReference>
<evidence type="ECO:0000256" key="2">
    <source>
        <dbReference type="ARBA" id="ARBA00022737"/>
    </source>
</evidence>
<dbReference type="PANTHER" id="PTHR30185">
    <property type="entry name" value="CRYPTIC BETA-GLUCOSIDE BGL OPERON ANTITERMINATOR"/>
    <property type="match status" value="1"/>
</dbReference>
<dbReference type="InterPro" id="IPR050661">
    <property type="entry name" value="BglG_antiterminators"/>
</dbReference>
<dbReference type="RefSeq" id="WP_181742273.1">
    <property type="nucleotide sequence ID" value="NZ_JACEOL010000071.1"/>
</dbReference>
<dbReference type="InterPro" id="IPR011608">
    <property type="entry name" value="PRD"/>
</dbReference>
<dbReference type="CDD" id="cd05568">
    <property type="entry name" value="PTS_IIB_bgl_like"/>
    <property type="match status" value="1"/>
</dbReference>
<comment type="caution">
    <text evidence="9">The sequence shown here is derived from an EMBL/GenBank/DDBJ whole genome shotgun (WGS) entry which is preliminary data.</text>
</comment>
<dbReference type="Pfam" id="PF00359">
    <property type="entry name" value="PTS_EIIA_2"/>
    <property type="match status" value="1"/>
</dbReference>
<dbReference type="PROSITE" id="PS51094">
    <property type="entry name" value="PTS_EIIA_TYPE_2"/>
    <property type="match status" value="1"/>
</dbReference>